<keyword evidence="1" id="KW-0812">Transmembrane</keyword>
<dbReference type="OrthoDB" id="2634466at2759"/>
<sequence>MVADEDVNKIWEIYIGEARRYDEKLLEGWKSDMDGILLFSALYSASLTAFIIESYKNLQDNPADNVVALLAQISQQLSAVANGTTLSVQGSPAFEPSPPSLICNVLWFLSLVLALSCSLLATFVQQWTQDFISKTHLKPSPFRQARAISFLYGGLRQFEMHTFVDVIPILLHISLFFLAGLVSFLVPVNRLLAYVMASFLGIFLSIYIGLTVLPLMHLNAPYRTPLSGPLWRLGSILGIFLACRHGLHPTDQTLSEAMLEKSLQECPAQTERDQNALIYSLKMLTDDPELLPFIEGIPTVLGFSSTHEQLGTYTISFHHQNVALLLPLLGSFDLEENILFRISQFAARLSDRRDDHFCQRGSSACSQALWSLALMLLVTSHQQRLQIDQDDIQVYCSSLITLYKYYRHTLSAHPSALAAMRLSWLFGICSLVDWVEKILIKPLSNTSTHMVGTAVPAVVDVQLKRCFMFAESLVQRTWPGPNPNLRHFVHSSWDLRGISSAGHPLSYHKLMKVLRDGALSARSTEHLDHTRNIIADLKDKAMWKSMRLDILMQYLLKSGPTVAEGKLPYWFEETCNAIYNFGEAVMDSDELGLVADHYTDPLLSLPVHLDKNSDAFSHNTDIFIKQCMKLFFSVTGALWNTPMAAESRRFVTWYFHNRIPSTDAPSYSKFFEWPNYMIDRMGDCIVKGLRDDGNESTLYLMAAWKWTVMCSKSRLNRVSLSDLWVVFEAASPVLRQDELYPVVRNVAHQAVLDDIIYRGLGSQSPDLSVLECALLREYLPDEPPASLETTNVISSRGSLKIAITSQRVALSSRHNICSAAESWVDSLVIPEVGLGEAVDETRQEAFAHSVANLVGAVMSTKDIEPDHSFYRALDVVWTFSCCYDDDDWVTQQWYWVTSPKGAKILLQAIEEYEASQAFRNIQLNEDVLHPRGRQRLRDRCRIVLEASVSSGD</sequence>
<proteinExistence type="predicted"/>
<dbReference type="AlphaFoldDB" id="A0A8H5LLE0"/>
<evidence type="ECO:0000256" key="1">
    <source>
        <dbReference type="SAM" id="Phobius"/>
    </source>
</evidence>
<name>A0A8H5LLE0_9AGAR</name>
<dbReference type="EMBL" id="JAACJM010000040">
    <property type="protein sequence ID" value="KAF5361418.1"/>
    <property type="molecule type" value="Genomic_DNA"/>
</dbReference>
<keyword evidence="1" id="KW-0472">Membrane</keyword>
<feature type="transmembrane region" description="Helical" evidence="1">
    <location>
        <begin position="166"/>
        <end position="186"/>
    </location>
</feature>
<feature type="domain" description="DUF6535" evidence="2">
    <location>
        <begin position="11"/>
        <end position="186"/>
    </location>
</feature>
<keyword evidence="1" id="KW-1133">Transmembrane helix</keyword>
<dbReference type="Pfam" id="PF20153">
    <property type="entry name" value="DUF6535"/>
    <property type="match status" value="1"/>
</dbReference>
<accession>A0A8H5LLE0</accession>
<keyword evidence="4" id="KW-1185">Reference proteome</keyword>
<feature type="transmembrane region" description="Helical" evidence="1">
    <location>
        <begin position="192"/>
        <end position="218"/>
    </location>
</feature>
<dbReference type="Proteomes" id="UP000559256">
    <property type="component" value="Unassembled WGS sequence"/>
</dbReference>
<protein>
    <recommendedName>
        <fullName evidence="2">DUF6535 domain-containing protein</fullName>
    </recommendedName>
</protein>
<organism evidence="3 4">
    <name type="scientific">Tetrapyrgos nigripes</name>
    <dbReference type="NCBI Taxonomy" id="182062"/>
    <lineage>
        <taxon>Eukaryota</taxon>
        <taxon>Fungi</taxon>
        <taxon>Dikarya</taxon>
        <taxon>Basidiomycota</taxon>
        <taxon>Agaricomycotina</taxon>
        <taxon>Agaricomycetes</taxon>
        <taxon>Agaricomycetidae</taxon>
        <taxon>Agaricales</taxon>
        <taxon>Marasmiineae</taxon>
        <taxon>Marasmiaceae</taxon>
        <taxon>Tetrapyrgos</taxon>
    </lineage>
</organism>
<comment type="caution">
    <text evidence="3">The sequence shown here is derived from an EMBL/GenBank/DDBJ whole genome shotgun (WGS) entry which is preliminary data.</text>
</comment>
<gene>
    <name evidence="3" type="ORF">D9758_006212</name>
</gene>
<evidence type="ECO:0000313" key="4">
    <source>
        <dbReference type="Proteomes" id="UP000559256"/>
    </source>
</evidence>
<reference evidence="3 4" key="1">
    <citation type="journal article" date="2020" name="ISME J.">
        <title>Uncovering the hidden diversity of litter-decomposition mechanisms in mushroom-forming fungi.</title>
        <authorList>
            <person name="Floudas D."/>
            <person name="Bentzer J."/>
            <person name="Ahren D."/>
            <person name="Johansson T."/>
            <person name="Persson P."/>
            <person name="Tunlid A."/>
        </authorList>
    </citation>
    <scope>NUCLEOTIDE SEQUENCE [LARGE SCALE GENOMIC DNA]</scope>
    <source>
        <strain evidence="3 4">CBS 291.85</strain>
    </source>
</reference>
<dbReference type="InterPro" id="IPR045338">
    <property type="entry name" value="DUF6535"/>
</dbReference>
<evidence type="ECO:0000313" key="3">
    <source>
        <dbReference type="EMBL" id="KAF5361418.1"/>
    </source>
</evidence>
<evidence type="ECO:0000259" key="2">
    <source>
        <dbReference type="Pfam" id="PF20153"/>
    </source>
</evidence>
<feature type="transmembrane region" description="Helical" evidence="1">
    <location>
        <begin position="105"/>
        <end position="124"/>
    </location>
</feature>